<protein>
    <submittedName>
        <fullName evidence="2">Uncharacterized protein</fullName>
    </submittedName>
</protein>
<proteinExistence type="predicted"/>
<dbReference type="RefSeq" id="WP_112218642.1">
    <property type="nucleotide sequence ID" value="NZ_MVJN01000002.1"/>
</dbReference>
<feature type="region of interest" description="Disordered" evidence="1">
    <location>
        <begin position="1"/>
        <end position="22"/>
    </location>
</feature>
<dbReference type="Proteomes" id="UP000249458">
    <property type="component" value="Unassembled WGS sequence"/>
</dbReference>
<gene>
    <name evidence="2" type="ORF">B1207_03670</name>
</gene>
<organism evidence="2 3">
    <name type="scientific">Legionella quinlivanii</name>
    <dbReference type="NCBI Taxonomy" id="45073"/>
    <lineage>
        <taxon>Bacteria</taxon>
        <taxon>Pseudomonadati</taxon>
        <taxon>Pseudomonadota</taxon>
        <taxon>Gammaproteobacteria</taxon>
        <taxon>Legionellales</taxon>
        <taxon>Legionellaceae</taxon>
        <taxon>Legionella</taxon>
    </lineage>
</organism>
<name>A0A364LMJ9_9GAMM</name>
<feature type="region of interest" description="Disordered" evidence="1">
    <location>
        <begin position="40"/>
        <end position="71"/>
    </location>
</feature>
<dbReference type="AlphaFoldDB" id="A0A364LMJ9"/>
<reference evidence="2 3" key="1">
    <citation type="submission" date="2017-02" db="EMBL/GenBank/DDBJ databases">
        <title>Legionella quilivanii strain from human: case report and whole genome sequencing analysis.</title>
        <authorList>
            <person name="Lalancette C."/>
            <person name="Leduc J.-M."/>
            <person name="Levesque S."/>
            <person name="Fournier E."/>
            <person name="Saoud J."/>
            <person name="Faucher S.P."/>
            <person name="Bernard K."/>
            <person name="Martineau C."/>
            <person name="Longtin J."/>
        </authorList>
    </citation>
    <scope>NUCLEOTIDE SEQUENCE [LARGE SCALE GENOMIC DNA]</scope>
    <source>
        <strain evidence="2 3">ID143958</strain>
    </source>
</reference>
<evidence type="ECO:0000313" key="2">
    <source>
        <dbReference type="EMBL" id="RAP38097.1"/>
    </source>
</evidence>
<evidence type="ECO:0000256" key="1">
    <source>
        <dbReference type="SAM" id="MobiDB-lite"/>
    </source>
</evidence>
<accession>A0A364LMJ9</accession>
<dbReference type="EMBL" id="MVJN01000002">
    <property type="protein sequence ID" value="RAP38097.1"/>
    <property type="molecule type" value="Genomic_DNA"/>
</dbReference>
<comment type="caution">
    <text evidence="2">The sequence shown here is derived from an EMBL/GenBank/DDBJ whole genome shotgun (WGS) entry which is preliminary data.</text>
</comment>
<evidence type="ECO:0000313" key="3">
    <source>
        <dbReference type="Proteomes" id="UP000249458"/>
    </source>
</evidence>
<sequence length="71" mass="7610">MSKKHGSKHLDKVSDSELENLSGGFTGLTDGKALYKGVASSYKAPSAAPEINLNTKSSNNTKNKSKKKKQK</sequence>